<evidence type="ECO:0000313" key="2">
    <source>
        <dbReference type="Proteomes" id="UP001327957"/>
    </source>
</evidence>
<organism evidence="1 2">
    <name type="scientific">Colletotrichum tabaci</name>
    <dbReference type="NCBI Taxonomy" id="1209068"/>
    <lineage>
        <taxon>Eukaryota</taxon>
        <taxon>Fungi</taxon>
        <taxon>Dikarya</taxon>
        <taxon>Ascomycota</taxon>
        <taxon>Pezizomycotina</taxon>
        <taxon>Sordariomycetes</taxon>
        <taxon>Hypocreomycetidae</taxon>
        <taxon>Glomerellales</taxon>
        <taxon>Glomerellaceae</taxon>
        <taxon>Colletotrichum</taxon>
        <taxon>Colletotrichum destructivum species complex</taxon>
    </lineage>
</organism>
<evidence type="ECO:0000313" key="1">
    <source>
        <dbReference type="EMBL" id="KAK6226737.1"/>
    </source>
</evidence>
<dbReference type="Proteomes" id="UP001327957">
    <property type="component" value="Unassembled WGS sequence"/>
</dbReference>
<dbReference type="EMBL" id="JASAOK010000001">
    <property type="protein sequence ID" value="KAK6226737.1"/>
    <property type="molecule type" value="Genomic_DNA"/>
</dbReference>
<sequence length="93" mass="10048">MSTRTEPPEPDYALHSRTPDIKTVSLVETVINFLGLVSGALSCTRPPLCPGTEHAPEDATSSFAREPEQNLGVVLENGRSIDSGLGPRIWMTE</sequence>
<accession>A0AAV9TT17</accession>
<gene>
    <name evidence="1" type="ORF">QIS74_00292</name>
</gene>
<keyword evidence="2" id="KW-1185">Reference proteome</keyword>
<protein>
    <submittedName>
        <fullName evidence="1">Uncharacterized protein</fullName>
    </submittedName>
</protein>
<proteinExistence type="predicted"/>
<dbReference type="AlphaFoldDB" id="A0AAV9TT17"/>
<name>A0AAV9TT17_9PEZI</name>
<comment type="caution">
    <text evidence="1">The sequence shown here is derived from an EMBL/GenBank/DDBJ whole genome shotgun (WGS) entry which is preliminary data.</text>
</comment>
<reference evidence="1 2" key="1">
    <citation type="submission" date="2023-04" db="EMBL/GenBank/DDBJ databases">
        <title>Colletotrichum tabacum stain YC1 causing leaf anthracnose on Nicotiana tabacum(L.) cv.</title>
        <authorList>
            <person name="Ji Z."/>
            <person name="Wang M."/>
            <person name="Zhang J."/>
            <person name="Wang N."/>
            <person name="Zhou Z."/>
        </authorList>
    </citation>
    <scope>NUCLEOTIDE SEQUENCE [LARGE SCALE GENOMIC DNA]</scope>
    <source>
        <strain evidence="1 2">YC1</strain>
    </source>
</reference>